<proteinExistence type="predicted"/>
<accession>A0A8T1BEX5</accession>
<protein>
    <submittedName>
        <fullName evidence="1">Uncharacterized protein</fullName>
    </submittedName>
</protein>
<sequence>MKLYQTFYKRSSMTLADRNKKIKESYVQLGLEAPDLEVLLDENFLIAYCATCLRTLVHRSVVGRANVYVAMFARPGAPPSSLEKTEAEPCMTDVHNILARLKRKVQYEITLSQRLPAASVRVRCTASHTSTWILMKTSRQSPGALSFGLRT</sequence>
<gene>
    <name evidence="1" type="ORF">PC117_g22455</name>
    <name evidence="2" type="ORF">PC129_g21345</name>
</gene>
<dbReference type="EMBL" id="RCMV01001688">
    <property type="protein sequence ID" value="KAG3207616.1"/>
    <property type="molecule type" value="Genomic_DNA"/>
</dbReference>
<evidence type="ECO:0000313" key="1">
    <source>
        <dbReference type="EMBL" id="KAG2898719.1"/>
    </source>
</evidence>
<dbReference type="AlphaFoldDB" id="A0A8T1BEX5"/>
<organism evidence="1 3">
    <name type="scientific">Phytophthora cactorum</name>
    <dbReference type="NCBI Taxonomy" id="29920"/>
    <lineage>
        <taxon>Eukaryota</taxon>
        <taxon>Sar</taxon>
        <taxon>Stramenopiles</taxon>
        <taxon>Oomycota</taxon>
        <taxon>Peronosporomycetes</taxon>
        <taxon>Peronosporales</taxon>
        <taxon>Peronosporaceae</taxon>
        <taxon>Phytophthora</taxon>
    </lineage>
</organism>
<evidence type="ECO:0000313" key="3">
    <source>
        <dbReference type="Proteomes" id="UP000736787"/>
    </source>
</evidence>
<comment type="caution">
    <text evidence="1">The sequence shown here is derived from an EMBL/GenBank/DDBJ whole genome shotgun (WGS) entry which is preliminary data.</text>
</comment>
<dbReference type="EMBL" id="RCMK01001240">
    <property type="protein sequence ID" value="KAG2898719.1"/>
    <property type="molecule type" value="Genomic_DNA"/>
</dbReference>
<dbReference type="Proteomes" id="UP000760860">
    <property type="component" value="Unassembled WGS sequence"/>
</dbReference>
<name>A0A8T1BEX5_9STRA</name>
<evidence type="ECO:0000313" key="2">
    <source>
        <dbReference type="EMBL" id="KAG3207616.1"/>
    </source>
</evidence>
<dbReference type="Proteomes" id="UP000736787">
    <property type="component" value="Unassembled WGS sequence"/>
</dbReference>
<reference evidence="1" key="1">
    <citation type="submission" date="2018-10" db="EMBL/GenBank/DDBJ databases">
        <title>Effector identification in a new, highly contiguous assembly of the strawberry crown rot pathogen Phytophthora cactorum.</title>
        <authorList>
            <person name="Armitage A.D."/>
            <person name="Nellist C.F."/>
            <person name="Bates H."/>
            <person name="Vickerstaff R.J."/>
            <person name="Harrison R.J."/>
        </authorList>
    </citation>
    <scope>NUCLEOTIDE SEQUENCE</scope>
    <source>
        <strain evidence="1">4040</strain>
        <strain evidence="2">P421</strain>
    </source>
</reference>